<proteinExistence type="predicted"/>
<evidence type="ECO:0000259" key="1">
    <source>
        <dbReference type="Pfam" id="PF19065"/>
    </source>
</evidence>
<organism evidence="2">
    <name type="scientific">viral metagenome</name>
    <dbReference type="NCBI Taxonomy" id="1070528"/>
    <lineage>
        <taxon>unclassified sequences</taxon>
        <taxon>metagenomes</taxon>
        <taxon>organismal metagenomes</taxon>
    </lineage>
</organism>
<reference evidence="2" key="1">
    <citation type="journal article" date="2020" name="Nature">
        <title>Giant virus diversity and host interactions through global metagenomics.</title>
        <authorList>
            <person name="Schulz F."/>
            <person name="Roux S."/>
            <person name="Paez-Espino D."/>
            <person name="Jungbluth S."/>
            <person name="Walsh D.A."/>
            <person name="Denef V.J."/>
            <person name="McMahon K.D."/>
            <person name="Konstantinidis K.T."/>
            <person name="Eloe-Fadrosh E.A."/>
            <person name="Kyrpides N.C."/>
            <person name="Woyke T."/>
        </authorList>
    </citation>
    <scope>NUCLEOTIDE SEQUENCE</scope>
    <source>
        <strain evidence="2">GVMAG-M-3300018416-26</strain>
    </source>
</reference>
<feature type="domain" description="Minor capsid protein P8 central region" evidence="1">
    <location>
        <begin position="42"/>
        <end position="154"/>
    </location>
</feature>
<dbReference type="AlphaFoldDB" id="A0A6C0BPA9"/>
<name>A0A6C0BPA9_9ZZZZ</name>
<sequence length="162" mass="18800">MQSNGRIDTLHKTNLTSYEFFKENKVNPAHFQANAVRYLHTDNDLASLYFSQKNIDAIQNGIRYSVFKHTNEKHIISSQSDTELQIIMRSFYLQYAKHGLDNIVQQVKELNAKVLNFTVPQIISELNQYINYSHDITYLPVPLERSKNMSTAGTRVLFTNEL</sequence>
<dbReference type="Pfam" id="PF19065">
    <property type="entry name" value="P8_CR"/>
    <property type="match status" value="1"/>
</dbReference>
<protein>
    <recommendedName>
        <fullName evidence="1">Minor capsid protein P8 central region domain-containing protein</fullName>
    </recommendedName>
</protein>
<accession>A0A6C0BPA9</accession>
<dbReference type="InterPro" id="IPR043916">
    <property type="entry name" value="P8_CR"/>
</dbReference>
<dbReference type="EMBL" id="MN739218">
    <property type="protein sequence ID" value="QHS94267.1"/>
    <property type="molecule type" value="Genomic_DNA"/>
</dbReference>
<evidence type="ECO:0000313" key="2">
    <source>
        <dbReference type="EMBL" id="QHS94267.1"/>
    </source>
</evidence>